<accession>A0A418NQ84</accession>
<gene>
    <name evidence="2" type="ORF">D2V07_14975</name>
</gene>
<name>A0A418NQ84_9SPHN</name>
<dbReference type="AlphaFoldDB" id="A0A418NQ84"/>
<evidence type="ECO:0000313" key="3">
    <source>
        <dbReference type="Proteomes" id="UP000286576"/>
    </source>
</evidence>
<dbReference type="RefSeq" id="WP_119587736.1">
    <property type="nucleotide sequence ID" value="NZ_CAWODQ010000027.1"/>
</dbReference>
<feature type="transmembrane region" description="Helical" evidence="1">
    <location>
        <begin position="21"/>
        <end position="48"/>
    </location>
</feature>
<evidence type="ECO:0000256" key="1">
    <source>
        <dbReference type="SAM" id="Phobius"/>
    </source>
</evidence>
<organism evidence="2 3">
    <name type="scientific">Aurantiacibacter zhengii</name>
    <dbReference type="NCBI Taxonomy" id="2307003"/>
    <lineage>
        <taxon>Bacteria</taxon>
        <taxon>Pseudomonadati</taxon>
        <taxon>Pseudomonadota</taxon>
        <taxon>Alphaproteobacteria</taxon>
        <taxon>Sphingomonadales</taxon>
        <taxon>Erythrobacteraceae</taxon>
        <taxon>Aurantiacibacter</taxon>
    </lineage>
</organism>
<dbReference type="OrthoDB" id="7409093at2"/>
<sequence>MTEQAIQYDEPKSVSDRGVAGVGVLASAAALLSAAACCVLPLVLVAVGLGAGGLAWFVPFHLPLTVAAFVLVALGWFLHLRKARVCSAEGCEKPVHNGATRLVLMIATAMIVLSALWGFIEQPLMRALGGA</sequence>
<keyword evidence="1" id="KW-1133">Transmembrane helix</keyword>
<keyword evidence="1" id="KW-0812">Transmembrane</keyword>
<dbReference type="EMBL" id="QXFL01000007">
    <property type="protein sequence ID" value="RIV84301.1"/>
    <property type="molecule type" value="Genomic_DNA"/>
</dbReference>
<dbReference type="Proteomes" id="UP000286576">
    <property type="component" value="Unassembled WGS sequence"/>
</dbReference>
<reference evidence="2 3" key="1">
    <citation type="submission" date="2018-08" db="EMBL/GenBank/DDBJ databases">
        <title>Erythrobacter zhengii sp.nov., a bacterium isolated from deep-sea sediment.</title>
        <authorList>
            <person name="Fang C."/>
            <person name="Wu Y.-H."/>
            <person name="Sun C."/>
            <person name="Wang H."/>
            <person name="Cheng H."/>
            <person name="Meng F.-X."/>
            <person name="Wang C.-S."/>
            <person name="Xu X.-W."/>
        </authorList>
    </citation>
    <scope>NUCLEOTIDE SEQUENCE [LARGE SCALE GENOMIC DNA]</scope>
    <source>
        <strain evidence="2 3">V18</strain>
    </source>
</reference>
<proteinExistence type="predicted"/>
<keyword evidence="1" id="KW-0472">Membrane</keyword>
<keyword evidence="3" id="KW-1185">Reference proteome</keyword>
<evidence type="ECO:0008006" key="4">
    <source>
        <dbReference type="Google" id="ProtNLM"/>
    </source>
</evidence>
<feature type="transmembrane region" description="Helical" evidence="1">
    <location>
        <begin position="99"/>
        <end position="120"/>
    </location>
</feature>
<feature type="transmembrane region" description="Helical" evidence="1">
    <location>
        <begin position="54"/>
        <end position="78"/>
    </location>
</feature>
<comment type="caution">
    <text evidence="2">The sequence shown here is derived from an EMBL/GenBank/DDBJ whole genome shotgun (WGS) entry which is preliminary data.</text>
</comment>
<evidence type="ECO:0000313" key="2">
    <source>
        <dbReference type="EMBL" id="RIV84301.1"/>
    </source>
</evidence>
<protein>
    <recommendedName>
        <fullName evidence="4">Mercuric transport protein MerT</fullName>
    </recommendedName>
</protein>